<dbReference type="SUPFAM" id="SSF52540">
    <property type="entry name" value="P-loop containing nucleoside triphosphate hydrolases"/>
    <property type="match status" value="1"/>
</dbReference>
<reference evidence="3 4" key="2">
    <citation type="journal article" date="2016" name="Genome Announc.">
        <title>Complete Genome Sequence of the Highly Virulent Aeromonas schubertii Strain WL1483, Isolated from Diseased Snakehead Fish (Channa argus) in China.</title>
        <authorList>
            <person name="Liu L."/>
            <person name="Li N."/>
            <person name="Zhang D."/>
            <person name="Fu X."/>
            <person name="Shi C."/>
            <person name="Lin Q."/>
            <person name="Hao G."/>
        </authorList>
    </citation>
    <scope>NUCLEOTIDE SEQUENCE [LARGE SCALE GENOMIC DNA]</scope>
    <source>
        <strain evidence="3 4">WL1483</strain>
    </source>
</reference>
<dbReference type="Gene3D" id="3.30.450.90">
    <property type="match status" value="1"/>
</dbReference>
<dbReference type="NCBIfam" id="TIGR01420">
    <property type="entry name" value="pilT_fam"/>
    <property type="match status" value="1"/>
</dbReference>
<evidence type="ECO:0000259" key="2">
    <source>
        <dbReference type="Pfam" id="PF00437"/>
    </source>
</evidence>
<dbReference type="InterPro" id="IPR006321">
    <property type="entry name" value="PilT/PilU"/>
</dbReference>
<dbReference type="InterPro" id="IPR001482">
    <property type="entry name" value="T2SS/T4SS_dom"/>
</dbReference>
<dbReference type="PANTHER" id="PTHR30486:SF12">
    <property type="entry name" value="TYPE IV PILUS ATPASE PILU"/>
    <property type="match status" value="1"/>
</dbReference>
<feature type="domain" description="Bacterial type II secretion system protein E" evidence="2">
    <location>
        <begin position="80"/>
        <end position="270"/>
    </location>
</feature>
<dbReference type="Proteomes" id="UP000058114">
    <property type="component" value="Chromosome"/>
</dbReference>
<dbReference type="RefSeq" id="WP_060584086.1">
    <property type="nucleotide sequence ID" value="NZ_CP013067.1"/>
</dbReference>
<dbReference type="PATRIC" id="fig|652.5.peg.648"/>
<name>A0A0S2SES6_9GAMM</name>
<dbReference type="Pfam" id="PF00437">
    <property type="entry name" value="T2SSE"/>
    <property type="match status" value="1"/>
</dbReference>
<reference evidence="4" key="1">
    <citation type="submission" date="2015-10" db="EMBL/GenBank/DDBJ databases">
        <title>Complete Genome Sequence of Aeromonas schubertii strain WL1483.</title>
        <authorList>
            <person name="Liu L."/>
        </authorList>
    </citation>
    <scope>NUCLEOTIDE SEQUENCE [LARGE SCALE GENOMIC DNA]</scope>
    <source>
        <strain evidence="4">WL1483</strain>
    </source>
</reference>
<accession>A0A0S2SES6</accession>
<dbReference type="KEGG" id="asr:WL1483_727"/>
<evidence type="ECO:0000313" key="3">
    <source>
        <dbReference type="EMBL" id="ALP40146.1"/>
    </source>
</evidence>
<protein>
    <submittedName>
        <fullName evidence="3">Twitching motility protein PilU</fullName>
    </submittedName>
</protein>
<dbReference type="EMBL" id="CP013067">
    <property type="protein sequence ID" value="ALP40146.1"/>
    <property type="molecule type" value="Genomic_DNA"/>
</dbReference>
<dbReference type="CDD" id="cd01131">
    <property type="entry name" value="PilT"/>
    <property type="match status" value="1"/>
</dbReference>
<comment type="similarity">
    <text evidence="1">Belongs to the GSP E family.</text>
</comment>
<evidence type="ECO:0000313" key="4">
    <source>
        <dbReference type="Proteomes" id="UP000058114"/>
    </source>
</evidence>
<dbReference type="GO" id="GO:0005524">
    <property type="term" value="F:ATP binding"/>
    <property type="evidence" value="ECO:0007669"/>
    <property type="project" value="InterPro"/>
</dbReference>
<proteinExistence type="inferred from homology"/>
<gene>
    <name evidence="3" type="primary">pilT</name>
    <name evidence="3" type="ORF">WL1483_727</name>
</gene>
<dbReference type="PANTHER" id="PTHR30486">
    <property type="entry name" value="TWITCHING MOTILITY PROTEIN PILT"/>
    <property type="match status" value="1"/>
</dbReference>
<dbReference type="AlphaFoldDB" id="A0A0S2SES6"/>
<dbReference type="InterPro" id="IPR050921">
    <property type="entry name" value="T4SS_GSP_E_ATPase"/>
</dbReference>
<organism evidence="3 4">
    <name type="scientific">Aeromonas schubertii</name>
    <dbReference type="NCBI Taxonomy" id="652"/>
    <lineage>
        <taxon>Bacteria</taxon>
        <taxon>Pseudomonadati</taxon>
        <taxon>Pseudomonadota</taxon>
        <taxon>Gammaproteobacteria</taxon>
        <taxon>Aeromonadales</taxon>
        <taxon>Aeromonadaceae</taxon>
        <taxon>Aeromonas</taxon>
    </lineage>
</organism>
<sequence length="372" mass="41200">MSMDAWLGELVARRGSDLFVTTGMAPTVKQDGRFVALGDTPLSAKEVEEAMALIMDEESRHLFAQTREANFAIQRPGLGRFRVSTFLQLAQPGMVLRRIETRIPTFEELKLPPVLREVVMAKRGLILFVGATGAGKSTTQAAMIGYRNQQSDGHILTVEDPVEFVHHHGRSIVTQREVGLDTPSFDSALHSALRQAPDLILIGEIRTQETMEFAIQFAETGHICMATLHANNADQAIERIMHLMPEGRHRQLRYDLAFNLKAIVAQQLLPLKSGSGRSAAFEILLNTPLIADIIRKGEVDRLKDVMGRSREQGMVTFDQSLFDLYMGGQIDMETALAHADSVNDLRLMIKLKGGEKLGSGSLDNVTLQPDME</sequence>
<evidence type="ECO:0000256" key="1">
    <source>
        <dbReference type="ARBA" id="ARBA00006611"/>
    </source>
</evidence>
<dbReference type="InterPro" id="IPR027417">
    <property type="entry name" value="P-loop_NTPase"/>
</dbReference>
<dbReference type="GO" id="GO:0016887">
    <property type="term" value="F:ATP hydrolysis activity"/>
    <property type="evidence" value="ECO:0007669"/>
    <property type="project" value="InterPro"/>
</dbReference>
<dbReference type="Gene3D" id="3.40.50.300">
    <property type="entry name" value="P-loop containing nucleotide triphosphate hydrolases"/>
    <property type="match status" value="1"/>
</dbReference>